<evidence type="ECO:0000313" key="2">
    <source>
        <dbReference type="Proteomes" id="UP000782843"/>
    </source>
</evidence>
<dbReference type="GO" id="GO:0006629">
    <property type="term" value="P:lipid metabolic process"/>
    <property type="evidence" value="ECO:0007669"/>
    <property type="project" value="InterPro"/>
</dbReference>
<sequence length="227" mass="25991">MKLIAHRCNTLESFDIALAYNPDAIEMDIVYFENSLYLYHPSGNKNLFGHDVDQIIQQEMTEKQNKIELDLKNIAPKLLDKAEFLLLDLKQKSLDVLPQFLEQVKQLNAKPTQILVGSRDTERMEVLKENLNSLQVLSLGSTYEEHKKMVEMGATKVRLWEDDLSKDYVKKIKDLGVEVFVTAGYKTSPERKGNAGFVTIGKLEWFNDLEIDAVLVNDMELARKIIG</sequence>
<protein>
    <recommendedName>
        <fullName evidence="3">GP-PDE domain-containing protein</fullName>
    </recommendedName>
</protein>
<gene>
    <name evidence="1" type="ORF">KC660_04530</name>
</gene>
<accession>A0A955L473</accession>
<dbReference type="AlphaFoldDB" id="A0A955L473"/>
<dbReference type="SUPFAM" id="SSF51695">
    <property type="entry name" value="PLC-like phosphodiesterases"/>
    <property type="match status" value="1"/>
</dbReference>
<dbReference type="GO" id="GO:0008081">
    <property type="term" value="F:phosphoric diester hydrolase activity"/>
    <property type="evidence" value="ECO:0007669"/>
    <property type="project" value="InterPro"/>
</dbReference>
<comment type="caution">
    <text evidence="1">The sequence shown here is derived from an EMBL/GenBank/DDBJ whole genome shotgun (WGS) entry which is preliminary data.</text>
</comment>
<dbReference type="Proteomes" id="UP000782843">
    <property type="component" value="Unassembled WGS sequence"/>
</dbReference>
<evidence type="ECO:0000313" key="1">
    <source>
        <dbReference type="EMBL" id="MCA9382641.1"/>
    </source>
</evidence>
<organism evidence="1 2">
    <name type="scientific">Candidatus Dojkabacteria bacterium</name>
    <dbReference type="NCBI Taxonomy" id="2099670"/>
    <lineage>
        <taxon>Bacteria</taxon>
        <taxon>Candidatus Dojkabacteria</taxon>
    </lineage>
</organism>
<reference evidence="1" key="2">
    <citation type="journal article" date="2021" name="Microbiome">
        <title>Successional dynamics and alternative stable states in a saline activated sludge microbial community over 9 years.</title>
        <authorList>
            <person name="Wang Y."/>
            <person name="Ye J."/>
            <person name="Ju F."/>
            <person name="Liu L."/>
            <person name="Boyd J.A."/>
            <person name="Deng Y."/>
            <person name="Parks D.H."/>
            <person name="Jiang X."/>
            <person name="Yin X."/>
            <person name="Woodcroft B.J."/>
            <person name="Tyson G.W."/>
            <person name="Hugenholtz P."/>
            <person name="Polz M.F."/>
            <person name="Zhang T."/>
        </authorList>
    </citation>
    <scope>NUCLEOTIDE SEQUENCE</scope>
    <source>
        <strain evidence="1">HKST-UBA10</strain>
    </source>
</reference>
<dbReference type="Gene3D" id="3.20.20.190">
    <property type="entry name" value="Phosphatidylinositol (PI) phosphodiesterase"/>
    <property type="match status" value="1"/>
</dbReference>
<reference evidence="1" key="1">
    <citation type="submission" date="2020-04" db="EMBL/GenBank/DDBJ databases">
        <authorList>
            <person name="Zhang T."/>
        </authorList>
    </citation>
    <scope>NUCLEOTIDE SEQUENCE</scope>
    <source>
        <strain evidence="1">HKST-UBA10</strain>
    </source>
</reference>
<dbReference type="InterPro" id="IPR017946">
    <property type="entry name" value="PLC-like_Pdiesterase_TIM-brl"/>
</dbReference>
<evidence type="ECO:0008006" key="3">
    <source>
        <dbReference type="Google" id="ProtNLM"/>
    </source>
</evidence>
<dbReference type="EMBL" id="JAGQLG010000190">
    <property type="protein sequence ID" value="MCA9382641.1"/>
    <property type="molecule type" value="Genomic_DNA"/>
</dbReference>
<name>A0A955L473_9BACT</name>
<proteinExistence type="predicted"/>